<accession>A0A7X5V2N5</accession>
<dbReference type="AlphaFoldDB" id="A0A7X5V2N5"/>
<protein>
    <recommendedName>
        <fullName evidence="1">IraD/Gp25-like domain-containing protein</fullName>
    </recommendedName>
</protein>
<dbReference type="Gene3D" id="3.10.450.40">
    <property type="match status" value="1"/>
</dbReference>
<name>A0A7X5V2N5_9SPHN</name>
<dbReference type="RefSeq" id="WP_167300772.1">
    <property type="nucleotide sequence ID" value="NZ_CP170557.1"/>
</dbReference>
<dbReference type="SUPFAM" id="SSF160719">
    <property type="entry name" value="gpW/gp25-like"/>
    <property type="match status" value="1"/>
</dbReference>
<dbReference type="Pfam" id="PF04965">
    <property type="entry name" value="GPW_gp25"/>
    <property type="match status" value="1"/>
</dbReference>
<sequence length="141" mass="14817">MTGYLGFPYQIDGSGQTATTDLPTYVQNLILLVFETNPGERVNRPDFGAGMRQLVFGGMDAALASAAETLVRSKLIQFLGDAISINTLTVTMGNETVTVDLTYFVTHTQTAAGTSITVPLPGYSATPQGGSTTATASIPDY</sequence>
<dbReference type="InterPro" id="IPR007048">
    <property type="entry name" value="IraD/Gp25-like"/>
</dbReference>
<dbReference type="Proteomes" id="UP000564677">
    <property type="component" value="Unassembled WGS sequence"/>
</dbReference>
<comment type="caution">
    <text evidence="2">The sequence shown here is derived from an EMBL/GenBank/DDBJ whole genome shotgun (WGS) entry which is preliminary data.</text>
</comment>
<organism evidence="2 3">
    <name type="scientific">Sphingomonas leidyi</name>
    <dbReference type="NCBI Taxonomy" id="68569"/>
    <lineage>
        <taxon>Bacteria</taxon>
        <taxon>Pseudomonadati</taxon>
        <taxon>Pseudomonadota</taxon>
        <taxon>Alphaproteobacteria</taxon>
        <taxon>Sphingomonadales</taxon>
        <taxon>Sphingomonadaceae</taxon>
        <taxon>Sphingomonas</taxon>
    </lineage>
</organism>
<feature type="domain" description="IraD/Gp25-like" evidence="1">
    <location>
        <begin position="25"/>
        <end position="109"/>
    </location>
</feature>
<reference evidence="2 3" key="1">
    <citation type="submission" date="2020-03" db="EMBL/GenBank/DDBJ databases">
        <title>Genomic Encyclopedia of Type Strains, Phase IV (KMG-IV): sequencing the most valuable type-strain genomes for metagenomic binning, comparative biology and taxonomic classification.</title>
        <authorList>
            <person name="Goeker M."/>
        </authorList>
    </citation>
    <scope>NUCLEOTIDE SEQUENCE [LARGE SCALE GENOMIC DNA]</scope>
    <source>
        <strain evidence="2 3">DSM 4733</strain>
    </source>
</reference>
<gene>
    <name evidence="2" type="ORF">FHR20_003403</name>
</gene>
<proteinExistence type="predicted"/>
<dbReference type="EMBL" id="JAASQV010000003">
    <property type="protein sequence ID" value="NIJ66430.1"/>
    <property type="molecule type" value="Genomic_DNA"/>
</dbReference>
<evidence type="ECO:0000313" key="2">
    <source>
        <dbReference type="EMBL" id="NIJ66430.1"/>
    </source>
</evidence>
<evidence type="ECO:0000259" key="1">
    <source>
        <dbReference type="Pfam" id="PF04965"/>
    </source>
</evidence>
<keyword evidence="3" id="KW-1185">Reference proteome</keyword>
<evidence type="ECO:0000313" key="3">
    <source>
        <dbReference type="Proteomes" id="UP000564677"/>
    </source>
</evidence>